<accession>A0AAE0ZZS3</accession>
<protein>
    <submittedName>
        <fullName evidence="2">Uncharacterized protein</fullName>
    </submittedName>
</protein>
<organism evidence="2 3">
    <name type="scientific">Elysia crispata</name>
    <name type="common">lettuce slug</name>
    <dbReference type="NCBI Taxonomy" id="231223"/>
    <lineage>
        <taxon>Eukaryota</taxon>
        <taxon>Metazoa</taxon>
        <taxon>Spiralia</taxon>
        <taxon>Lophotrochozoa</taxon>
        <taxon>Mollusca</taxon>
        <taxon>Gastropoda</taxon>
        <taxon>Heterobranchia</taxon>
        <taxon>Euthyneura</taxon>
        <taxon>Panpulmonata</taxon>
        <taxon>Sacoglossa</taxon>
        <taxon>Placobranchoidea</taxon>
        <taxon>Plakobranchidae</taxon>
        <taxon>Elysia</taxon>
    </lineage>
</organism>
<name>A0AAE0ZZS3_9GAST</name>
<evidence type="ECO:0000313" key="3">
    <source>
        <dbReference type="Proteomes" id="UP001283361"/>
    </source>
</evidence>
<reference evidence="2" key="1">
    <citation type="journal article" date="2023" name="G3 (Bethesda)">
        <title>A reference genome for the long-term kleptoplast-retaining sea slug Elysia crispata morphotype clarki.</title>
        <authorList>
            <person name="Eastman K.E."/>
            <person name="Pendleton A.L."/>
            <person name="Shaikh M.A."/>
            <person name="Suttiyut T."/>
            <person name="Ogas R."/>
            <person name="Tomko P."/>
            <person name="Gavelis G."/>
            <person name="Widhalm J.R."/>
            <person name="Wisecaver J.H."/>
        </authorList>
    </citation>
    <scope>NUCLEOTIDE SEQUENCE</scope>
    <source>
        <strain evidence="2">ECLA1</strain>
    </source>
</reference>
<dbReference type="AlphaFoldDB" id="A0AAE0ZZS3"/>
<proteinExistence type="predicted"/>
<evidence type="ECO:0000256" key="1">
    <source>
        <dbReference type="SAM" id="MobiDB-lite"/>
    </source>
</evidence>
<keyword evidence="3" id="KW-1185">Reference proteome</keyword>
<comment type="caution">
    <text evidence="2">The sequence shown here is derived from an EMBL/GenBank/DDBJ whole genome shotgun (WGS) entry which is preliminary data.</text>
</comment>
<dbReference type="EMBL" id="JAWDGP010002904">
    <property type="protein sequence ID" value="KAK3778595.1"/>
    <property type="molecule type" value="Genomic_DNA"/>
</dbReference>
<dbReference type="Proteomes" id="UP001283361">
    <property type="component" value="Unassembled WGS sequence"/>
</dbReference>
<sequence length="73" mass="7677">MMFSDQMLGCWGAGVLGCWGAEQSLVPGTRVPARAPSGCRMVSPGSQEGRRQKSLGAGMYADVEQEEDGKGGR</sequence>
<feature type="region of interest" description="Disordered" evidence="1">
    <location>
        <begin position="37"/>
        <end position="73"/>
    </location>
</feature>
<evidence type="ECO:0000313" key="2">
    <source>
        <dbReference type="EMBL" id="KAK3778595.1"/>
    </source>
</evidence>
<gene>
    <name evidence="2" type="ORF">RRG08_010892</name>
</gene>